<dbReference type="OrthoDB" id="207378at2759"/>
<organism evidence="2 3">
    <name type="scientific">Strongylus vulgaris</name>
    <name type="common">Blood worm</name>
    <dbReference type="NCBI Taxonomy" id="40348"/>
    <lineage>
        <taxon>Eukaryota</taxon>
        <taxon>Metazoa</taxon>
        <taxon>Ecdysozoa</taxon>
        <taxon>Nematoda</taxon>
        <taxon>Chromadorea</taxon>
        <taxon>Rhabditida</taxon>
        <taxon>Rhabditina</taxon>
        <taxon>Rhabditomorpha</taxon>
        <taxon>Strongyloidea</taxon>
        <taxon>Strongylidae</taxon>
        <taxon>Strongylus</taxon>
    </lineage>
</organism>
<accession>A0A3P7J0Q7</accession>
<keyword evidence="3" id="KW-1185">Reference proteome</keyword>
<sequence>MKPFSQTLSEPRVGEYIVRVSDGYDKIPKYVTASYVVGSILLLTIALCVVAGSVDYYNTNVSKQKIEGTAYAILMSFSFYSNCKAVITMQPAKVKKKTGLPITIPLKSTNTNLAN</sequence>
<keyword evidence="1" id="KW-0472">Membrane</keyword>
<dbReference type="AlphaFoldDB" id="A0A3P7J0Q7"/>
<gene>
    <name evidence="2" type="ORF">SVUK_LOCUS14088</name>
</gene>
<evidence type="ECO:0000313" key="3">
    <source>
        <dbReference type="Proteomes" id="UP000270094"/>
    </source>
</evidence>
<dbReference type="EMBL" id="UYYB01103926">
    <property type="protein sequence ID" value="VDM79090.1"/>
    <property type="molecule type" value="Genomic_DNA"/>
</dbReference>
<feature type="transmembrane region" description="Helical" evidence="1">
    <location>
        <begin position="35"/>
        <end position="57"/>
    </location>
</feature>
<evidence type="ECO:0000313" key="2">
    <source>
        <dbReference type="EMBL" id="VDM79090.1"/>
    </source>
</evidence>
<proteinExistence type="predicted"/>
<dbReference type="Proteomes" id="UP000270094">
    <property type="component" value="Unassembled WGS sequence"/>
</dbReference>
<keyword evidence="1" id="KW-1133">Transmembrane helix</keyword>
<protein>
    <submittedName>
        <fullName evidence="2">Uncharacterized protein</fullName>
    </submittedName>
</protein>
<evidence type="ECO:0000256" key="1">
    <source>
        <dbReference type="SAM" id="Phobius"/>
    </source>
</evidence>
<name>A0A3P7J0Q7_STRVU</name>
<keyword evidence="1" id="KW-0812">Transmembrane</keyword>
<reference evidence="2 3" key="1">
    <citation type="submission" date="2018-11" db="EMBL/GenBank/DDBJ databases">
        <authorList>
            <consortium name="Pathogen Informatics"/>
        </authorList>
    </citation>
    <scope>NUCLEOTIDE SEQUENCE [LARGE SCALE GENOMIC DNA]</scope>
</reference>